<feature type="region of interest" description="Disordered" evidence="1">
    <location>
        <begin position="1"/>
        <end position="65"/>
    </location>
</feature>
<proteinExistence type="predicted"/>
<feature type="compositionally biased region" description="Polar residues" evidence="1">
    <location>
        <begin position="1"/>
        <end position="11"/>
    </location>
</feature>
<gene>
    <name evidence="2" type="ORF">MNBD_GAMMA14-1278</name>
</gene>
<evidence type="ECO:0000313" key="2">
    <source>
        <dbReference type="EMBL" id="VAW77574.1"/>
    </source>
</evidence>
<feature type="compositionally biased region" description="Basic and acidic residues" evidence="1">
    <location>
        <begin position="19"/>
        <end position="32"/>
    </location>
</feature>
<organism evidence="2">
    <name type="scientific">hydrothermal vent metagenome</name>
    <dbReference type="NCBI Taxonomy" id="652676"/>
    <lineage>
        <taxon>unclassified sequences</taxon>
        <taxon>metagenomes</taxon>
        <taxon>ecological metagenomes</taxon>
    </lineage>
</organism>
<sequence>MDISSVSNTFPQPAAPPETKPESRVEGNRPDGDNDEDDNRAAPVSQTGNTAQVSESLGSNLNVTA</sequence>
<reference evidence="2" key="1">
    <citation type="submission" date="2018-06" db="EMBL/GenBank/DDBJ databases">
        <authorList>
            <person name="Zhirakovskaya E."/>
        </authorList>
    </citation>
    <scope>NUCLEOTIDE SEQUENCE</scope>
</reference>
<evidence type="ECO:0000256" key="1">
    <source>
        <dbReference type="SAM" id="MobiDB-lite"/>
    </source>
</evidence>
<dbReference type="AlphaFoldDB" id="A0A3B0Z858"/>
<protein>
    <submittedName>
        <fullName evidence="2">Uncharacterized protein</fullName>
    </submittedName>
</protein>
<name>A0A3B0Z858_9ZZZZ</name>
<accession>A0A3B0Z858</accession>
<feature type="compositionally biased region" description="Polar residues" evidence="1">
    <location>
        <begin position="44"/>
        <end position="65"/>
    </location>
</feature>
<dbReference type="EMBL" id="UOFM01000228">
    <property type="protein sequence ID" value="VAW77574.1"/>
    <property type="molecule type" value="Genomic_DNA"/>
</dbReference>